<dbReference type="RefSeq" id="WP_026659019.1">
    <property type="nucleotide sequence ID" value="NC_022538.1"/>
</dbReference>
<dbReference type="STRING" id="1318466.BN85407540"/>
<dbReference type="KEGG" id="apal:BN85407540"/>
<feature type="region of interest" description="Disordered" evidence="1">
    <location>
        <begin position="123"/>
        <end position="158"/>
    </location>
</feature>
<keyword evidence="2" id="KW-0472">Membrane</keyword>
<evidence type="ECO:0000313" key="3">
    <source>
        <dbReference type="EMBL" id="CCV64331.1"/>
    </source>
</evidence>
<dbReference type="EMBL" id="FO681347">
    <property type="protein sequence ID" value="CCV64331.1"/>
    <property type="molecule type" value="Genomic_DNA"/>
</dbReference>
<reference evidence="3 4" key="1">
    <citation type="journal article" date="2013" name="J. Mol. Microbiol. Biotechnol.">
        <title>Analysis of the Complete Genomes of Acholeplasma brassicae , A. palmae and A. laidlawii and Their Comparison to the Obligate Parasites from ' Candidatus Phytoplasma'.</title>
        <authorList>
            <person name="Kube M."/>
            <person name="Siewert C."/>
            <person name="Migdoll A.M."/>
            <person name="Duduk B."/>
            <person name="Holz S."/>
            <person name="Rabus R."/>
            <person name="Seemuller E."/>
            <person name="Mitrovic J."/>
            <person name="Muller I."/>
            <person name="Buttner C."/>
            <person name="Reinhardt R."/>
        </authorList>
    </citation>
    <scope>NUCLEOTIDE SEQUENCE [LARGE SCALE GENOMIC DNA]</scope>
    <source>
        <strain evidence="3 4">J233</strain>
    </source>
</reference>
<evidence type="ECO:0000256" key="1">
    <source>
        <dbReference type="SAM" id="MobiDB-lite"/>
    </source>
</evidence>
<accession>U4KRN8</accession>
<organism evidence="3 4">
    <name type="scientific">Alteracholeplasma palmae (strain ATCC 49389 / J233)</name>
    <name type="common">Acholeplasma palmae</name>
    <dbReference type="NCBI Taxonomy" id="1318466"/>
    <lineage>
        <taxon>Bacteria</taxon>
        <taxon>Bacillati</taxon>
        <taxon>Mycoplasmatota</taxon>
        <taxon>Mollicutes</taxon>
        <taxon>Acholeplasmatales</taxon>
        <taxon>Acholeplasmataceae</taxon>
        <taxon>Acholeplasma</taxon>
    </lineage>
</organism>
<evidence type="ECO:0000313" key="4">
    <source>
        <dbReference type="Proteomes" id="UP000032740"/>
    </source>
</evidence>
<keyword evidence="2" id="KW-1133">Transmembrane helix</keyword>
<protein>
    <submittedName>
        <fullName evidence="3">Uncharacterized protein</fullName>
    </submittedName>
</protein>
<feature type="transmembrane region" description="Helical" evidence="2">
    <location>
        <begin position="6"/>
        <end position="22"/>
    </location>
</feature>
<keyword evidence="4" id="KW-1185">Reference proteome</keyword>
<evidence type="ECO:0000256" key="2">
    <source>
        <dbReference type="SAM" id="Phobius"/>
    </source>
</evidence>
<gene>
    <name evidence="3" type="ORF">BN85407540</name>
</gene>
<sequence length="158" mass="18388">MITKVVILMIRIPFLLLVRLFVPSKLKQKKKNHIGKIYAVNPKHIVKKRDWESYEKIKGKNANNDRLVMVGVQKKNKKVQVSNLTTKATSDQIDKKHKVRLYETYKNKKSYVDTNTIGKSRLTGKNFKVGQSPLNKPIKKAKDKDIQDYQNARKVRGR</sequence>
<name>U4KRN8_ALTPJ</name>
<dbReference type="HOGENOM" id="CLU_1665616_0_0_14"/>
<keyword evidence="2" id="KW-0812">Transmembrane</keyword>
<proteinExistence type="predicted"/>
<dbReference type="AlphaFoldDB" id="U4KRN8"/>
<dbReference type="OrthoDB" id="10008312at2"/>
<dbReference type="Proteomes" id="UP000032740">
    <property type="component" value="Chromosome"/>
</dbReference>